<proteinExistence type="predicted"/>
<comment type="caution">
    <text evidence="1">The sequence shown here is derived from an EMBL/GenBank/DDBJ whole genome shotgun (WGS) entry which is preliminary data.</text>
</comment>
<dbReference type="EMBL" id="JACGCM010002299">
    <property type="protein sequence ID" value="KAF6141750.1"/>
    <property type="molecule type" value="Genomic_DNA"/>
</dbReference>
<dbReference type="Proteomes" id="UP000541444">
    <property type="component" value="Unassembled WGS sequence"/>
</dbReference>
<dbReference type="AlphaFoldDB" id="A0A7J7LGT7"/>
<sequence>MNVTEFGGSLDVVVVLHFVDSGHDLIVAADTSASNLIQEIAIECRVDFDEDSAVIVIGHTSYAVFKSDGDHTLIASDYF</sequence>
<evidence type="ECO:0000313" key="1">
    <source>
        <dbReference type="EMBL" id="KAF6141750.1"/>
    </source>
</evidence>
<evidence type="ECO:0000313" key="2">
    <source>
        <dbReference type="Proteomes" id="UP000541444"/>
    </source>
</evidence>
<dbReference type="PANTHER" id="PTHR10830:SF0">
    <property type="entry name" value="DOLICHYL-DIPHOSPHOOLIGOSACCHARIDE--PROTEIN GLYCOSYLTRANSFERASE 48 KDA SUBUNIT"/>
    <property type="match status" value="1"/>
</dbReference>
<keyword evidence="2" id="KW-1185">Reference proteome</keyword>
<reference evidence="1 2" key="1">
    <citation type="journal article" date="2020" name="IScience">
        <title>Genome Sequencing of the Endangered Kingdonia uniflora (Circaeasteraceae, Ranunculales) Reveals Potential Mechanisms of Evolutionary Specialization.</title>
        <authorList>
            <person name="Sun Y."/>
            <person name="Deng T."/>
            <person name="Zhang A."/>
            <person name="Moore M.J."/>
            <person name="Landis J.B."/>
            <person name="Lin N."/>
            <person name="Zhang H."/>
            <person name="Zhang X."/>
            <person name="Huang J."/>
            <person name="Zhang X."/>
            <person name="Sun H."/>
            <person name="Wang H."/>
        </authorList>
    </citation>
    <scope>NUCLEOTIDE SEQUENCE [LARGE SCALE GENOMIC DNA]</scope>
    <source>
        <strain evidence="1">TB1705</strain>
        <tissue evidence="1">Leaf</tissue>
    </source>
</reference>
<dbReference type="GO" id="GO:0008250">
    <property type="term" value="C:oligosaccharyltransferase complex"/>
    <property type="evidence" value="ECO:0007669"/>
    <property type="project" value="TreeGrafter"/>
</dbReference>
<dbReference type="GO" id="GO:0018279">
    <property type="term" value="P:protein N-linked glycosylation via asparagine"/>
    <property type="evidence" value="ECO:0007669"/>
    <property type="project" value="InterPro"/>
</dbReference>
<name>A0A7J7LGT7_9MAGN</name>
<protein>
    <submittedName>
        <fullName evidence="1">Uncharacterized protein</fullName>
    </submittedName>
</protein>
<organism evidence="1 2">
    <name type="scientific">Kingdonia uniflora</name>
    <dbReference type="NCBI Taxonomy" id="39325"/>
    <lineage>
        <taxon>Eukaryota</taxon>
        <taxon>Viridiplantae</taxon>
        <taxon>Streptophyta</taxon>
        <taxon>Embryophyta</taxon>
        <taxon>Tracheophyta</taxon>
        <taxon>Spermatophyta</taxon>
        <taxon>Magnoliopsida</taxon>
        <taxon>Ranunculales</taxon>
        <taxon>Circaeasteraceae</taxon>
        <taxon>Kingdonia</taxon>
    </lineage>
</organism>
<dbReference type="OrthoDB" id="1302255at2759"/>
<gene>
    <name evidence="1" type="ORF">GIB67_027928</name>
</gene>
<dbReference type="UniPathway" id="UPA00378"/>
<accession>A0A7J7LGT7</accession>
<dbReference type="PANTHER" id="PTHR10830">
    <property type="entry name" value="DOLICHYL-DIPHOSPHOOLIGOSACCHARIDE--PROTEIN GLYCOSYLTRANSFERASE 48 KDA SUBUNIT"/>
    <property type="match status" value="1"/>
</dbReference>
<dbReference type="InterPro" id="IPR005013">
    <property type="entry name" value="DDOST_48_kDa_subunit"/>
</dbReference>